<comment type="caution">
    <text evidence="10">The sequence shown here is derived from an EMBL/GenBank/DDBJ whole genome shotgun (WGS) entry which is preliminary data.</text>
</comment>
<dbReference type="PROSITE" id="PS50893">
    <property type="entry name" value="ABC_TRANSPORTER_2"/>
    <property type="match status" value="1"/>
</dbReference>
<keyword evidence="2 7" id="KW-0812">Transmembrane</keyword>
<evidence type="ECO:0000256" key="5">
    <source>
        <dbReference type="ARBA" id="ARBA00022989"/>
    </source>
</evidence>
<feature type="domain" description="ABC transmembrane type-1" evidence="9">
    <location>
        <begin position="32"/>
        <end position="317"/>
    </location>
</feature>
<protein>
    <submittedName>
        <fullName evidence="10">ABC transporter ATP-binding protein</fullName>
    </submittedName>
</protein>
<keyword evidence="5 7" id="KW-1133">Transmembrane helix</keyword>
<dbReference type="PANTHER" id="PTHR43394:SF1">
    <property type="entry name" value="ATP-BINDING CASSETTE SUB-FAMILY B MEMBER 10, MITOCHONDRIAL"/>
    <property type="match status" value="1"/>
</dbReference>
<name>A0ABW1A995_9ACTN</name>
<dbReference type="Pfam" id="PF00664">
    <property type="entry name" value="ABC_membrane"/>
    <property type="match status" value="1"/>
</dbReference>
<dbReference type="InterPro" id="IPR039421">
    <property type="entry name" value="Type_1_exporter"/>
</dbReference>
<dbReference type="SUPFAM" id="SSF90123">
    <property type="entry name" value="ABC transporter transmembrane region"/>
    <property type="match status" value="1"/>
</dbReference>
<evidence type="ECO:0000313" key="11">
    <source>
        <dbReference type="Proteomes" id="UP001596074"/>
    </source>
</evidence>
<feature type="transmembrane region" description="Helical" evidence="7">
    <location>
        <begin position="176"/>
        <end position="192"/>
    </location>
</feature>
<dbReference type="InterPro" id="IPR036640">
    <property type="entry name" value="ABC1_TM_sf"/>
</dbReference>
<keyword evidence="11" id="KW-1185">Reference proteome</keyword>
<dbReference type="InterPro" id="IPR003439">
    <property type="entry name" value="ABC_transporter-like_ATP-bd"/>
</dbReference>
<evidence type="ECO:0000256" key="7">
    <source>
        <dbReference type="SAM" id="Phobius"/>
    </source>
</evidence>
<feature type="transmembrane region" description="Helical" evidence="7">
    <location>
        <begin position="151"/>
        <end position="170"/>
    </location>
</feature>
<dbReference type="RefSeq" id="WP_378287003.1">
    <property type="nucleotide sequence ID" value="NZ_JBHSON010000064.1"/>
</dbReference>
<gene>
    <name evidence="10" type="ORF">ACFPZN_36405</name>
</gene>
<comment type="subcellular location">
    <subcellularLocation>
        <location evidence="1">Cell membrane</location>
        <topology evidence="1">Multi-pass membrane protein</topology>
    </subcellularLocation>
</comment>
<dbReference type="PROSITE" id="PS00211">
    <property type="entry name" value="ABC_TRANSPORTER_1"/>
    <property type="match status" value="1"/>
</dbReference>
<keyword evidence="6 7" id="KW-0472">Membrane</keyword>
<dbReference type="SMART" id="SM00382">
    <property type="entry name" value="AAA"/>
    <property type="match status" value="1"/>
</dbReference>
<proteinExistence type="predicted"/>
<feature type="domain" description="ABC transporter" evidence="8">
    <location>
        <begin position="352"/>
        <end position="586"/>
    </location>
</feature>
<accession>A0ABW1A995</accession>
<dbReference type="Gene3D" id="3.40.50.300">
    <property type="entry name" value="P-loop containing nucleotide triphosphate hydrolases"/>
    <property type="match status" value="1"/>
</dbReference>
<dbReference type="InterPro" id="IPR003593">
    <property type="entry name" value="AAA+_ATPase"/>
</dbReference>
<feature type="transmembrane region" description="Helical" evidence="7">
    <location>
        <begin position="68"/>
        <end position="90"/>
    </location>
</feature>
<keyword evidence="3" id="KW-0547">Nucleotide-binding</keyword>
<evidence type="ECO:0000256" key="4">
    <source>
        <dbReference type="ARBA" id="ARBA00022840"/>
    </source>
</evidence>
<dbReference type="SUPFAM" id="SSF52540">
    <property type="entry name" value="P-loop containing nucleoside triphosphate hydrolases"/>
    <property type="match status" value="1"/>
</dbReference>
<evidence type="ECO:0000256" key="2">
    <source>
        <dbReference type="ARBA" id="ARBA00022692"/>
    </source>
</evidence>
<feature type="transmembrane region" description="Helical" evidence="7">
    <location>
        <begin position="282"/>
        <end position="302"/>
    </location>
</feature>
<feature type="transmembrane region" description="Helical" evidence="7">
    <location>
        <begin position="27"/>
        <end position="48"/>
    </location>
</feature>
<dbReference type="InterPro" id="IPR011527">
    <property type="entry name" value="ABC1_TM_dom"/>
</dbReference>
<dbReference type="GO" id="GO:0005524">
    <property type="term" value="F:ATP binding"/>
    <property type="evidence" value="ECO:0007669"/>
    <property type="project" value="UniProtKB-KW"/>
</dbReference>
<dbReference type="InterPro" id="IPR017871">
    <property type="entry name" value="ABC_transporter-like_CS"/>
</dbReference>
<sequence>MTTLNEVAAGEGALATLRRGIRLSPEFGAGLAGTLLLALVATAGRVVVPVAVQQTIDRGLGAAGGPDVAFIRNAVLLCAVAVLATALSAYAMNVRLYRSSETGLATLRVKAFRHVHDLSMLTQSGERRGALVSRVTGDVDQISQFMQWGGLMIIVSLGQLVVASVLMAVYSWQLTLLVWVTFLPLAFALRWIQRLVSGAYTRVRERMGDLLAAVSESVVGAPVIRAYGAEERTAQRVDESVDATRRAQTKAQGLVALTFPTSELVAATATAGVVVAGTLLGVGGHLSAGKLVAFLFLVTLFVSPMQTATEVLNEAQNAIAGWRRVLGVLDTEPDVADPGEDGEVLPRGPIEIRFEDVGFAYPGGPPVLHEVNAAIAPRSRVAVVGETGSGKTTFAKLLTRLMDPASGRVLVDGVELDRVRFSSLRERIVMVPQDGFLFDASLADNVRYGRPDATDEDLLLAMTELGLADWLEGLPRGLETPVGQRGESLSAGERQLVALARAYIADPDLLVLDEATSAVDPATEVRIQRALDGVTRGRTAISIAHRLSTAESADEVIVFDAGRIVQRGPHAELVARPGVYADLHASWIAQRAL</sequence>
<evidence type="ECO:0000313" key="10">
    <source>
        <dbReference type="EMBL" id="MFC5751128.1"/>
    </source>
</evidence>
<dbReference type="PANTHER" id="PTHR43394">
    <property type="entry name" value="ATP-DEPENDENT PERMEASE MDL1, MITOCHONDRIAL"/>
    <property type="match status" value="1"/>
</dbReference>
<dbReference type="Gene3D" id="1.20.1560.10">
    <property type="entry name" value="ABC transporter type 1, transmembrane domain"/>
    <property type="match status" value="1"/>
</dbReference>
<evidence type="ECO:0000256" key="6">
    <source>
        <dbReference type="ARBA" id="ARBA00023136"/>
    </source>
</evidence>
<keyword evidence="4 10" id="KW-0067">ATP-binding</keyword>
<evidence type="ECO:0000256" key="3">
    <source>
        <dbReference type="ARBA" id="ARBA00022741"/>
    </source>
</evidence>
<reference evidence="11" key="1">
    <citation type="journal article" date="2019" name="Int. J. Syst. Evol. Microbiol.">
        <title>The Global Catalogue of Microorganisms (GCM) 10K type strain sequencing project: providing services to taxonomists for standard genome sequencing and annotation.</title>
        <authorList>
            <consortium name="The Broad Institute Genomics Platform"/>
            <consortium name="The Broad Institute Genome Sequencing Center for Infectious Disease"/>
            <person name="Wu L."/>
            <person name="Ma J."/>
        </authorList>
    </citation>
    <scope>NUCLEOTIDE SEQUENCE [LARGE SCALE GENOMIC DNA]</scope>
    <source>
        <strain evidence="11">KCTC 42087</strain>
    </source>
</reference>
<evidence type="ECO:0000259" key="8">
    <source>
        <dbReference type="PROSITE" id="PS50893"/>
    </source>
</evidence>
<feature type="transmembrane region" description="Helical" evidence="7">
    <location>
        <begin position="254"/>
        <end position="276"/>
    </location>
</feature>
<evidence type="ECO:0000256" key="1">
    <source>
        <dbReference type="ARBA" id="ARBA00004651"/>
    </source>
</evidence>
<dbReference type="Pfam" id="PF00005">
    <property type="entry name" value="ABC_tran"/>
    <property type="match status" value="1"/>
</dbReference>
<dbReference type="Proteomes" id="UP001596074">
    <property type="component" value="Unassembled WGS sequence"/>
</dbReference>
<organism evidence="10 11">
    <name type="scientific">Actinomadura rugatobispora</name>
    <dbReference type="NCBI Taxonomy" id="1994"/>
    <lineage>
        <taxon>Bacteria</taxon>
        <taxon>Bacillati</taxon>
        <taxon>Actinomycetota</taxon>
        <taxon>Actinomycetes</taxon>
        <taxon>Streptosporangiales</taxon>
        <taxon>Thermomonosporaceae</taxon>
        <taxon>Actinomadura</taxon>
    </lineage>
</organism>
<dbReference type="InterPro" id="IPR027417">
    <property type="entry name" value="P-loop_NTPase"/>
</dbReference>
<dbReference type="EMBL" id="JBHSON010000064">
    <property type="protein sequence ID" value="MFC5751128.1"/>
    <property type="molecule type" value="Genomic_DNA"/>
</dbReference>
<dbReference type="PROSITE" id="PS50929">
    <property type="entry name" value="ABC_TM1F"/>
    <property type="match status" value="1"/>
</dbReference>
<evidence type="ECO:0000259" key="9">
    <source>
        <dbReference type="PROSITE" id="PS50929"/>
    </source>
</evidence>